<dbReference type="Proteomes" id="UP000323506">
    <property type="component" value="Chromosome D07"/>
</dbReference>
<name>A0A5D2BTG5_GOSDA</name>
<protein>
    <submittedName>
        <fullName evidence="1">Uncharacterized protein</fullName>
    </submittedName>
</protein>
<accession>A0A5D2BTG5</accession>
<reference evidence="1 2" key="1">
    <citation type="submission" date="2019-06" db="EMBL/GenBank/DDBJ databases">
        <title>WGS assembly of Gossypium darwinii.</title>
        <authorList>
            <person name="Chen Z.J."/>
            <person name="Sreedasyam A."/>
            <person name="Ando A."/>
            <person name="Song Q."/>
            <person name="De L."/>
            <person name="Hulse-Kemp A."/>
            <person name="Ding M."/>
            <person name="Ye W."/>
            <person name="Kirkbride R."/>
            <person name="Jenkins J."/>
            <person name="Plott C."/>
            <person name="Lovell J."/>
            <person name="Lin Y.-M."/>
            <person name="Vaughn R."/>
            <person name="Liu B."/>
            <person name="Li W."/>
            <person name="Simpson S."/>
            <person name="Scheffler B."/>
            <person name="Saski C."/>
            <person name="Grover C."/>
            <person name="Hu G."/>
            <person name="Conover J."/>
            <person name="Carlson J."/>
            <person name="Shu S."/>
            <person name="Boston L."/>
            <person name="Williams M."/>
            <person name="Peterson D."/>
            <person name="Mcgee K."/>
            <person name="Jones D."/>
            <person name="Wendel J."/>
            <person name="Stelly D."/>
            <person name="Grimwood J."/>
            <person name="Schmutz J."/>
        </authorList>
    </citation>
    <scope>NUCLEOTIDE SEQUENCE [LARGE SCALE GENOMIC DNA]</scope>
    <source>
        <strain evidence="1">1808015.09</strain>
    </source>
</reference>
<dbReference type="AlphaFoldDB" id="A0A5D2BTG5"/>
<proteinExistence type="predicted"/>
<evidence type="ECO:0000313" key="2">
    <source>
        <dbReference type="Proteomes" id="UP000323506"/>
    </source>
</evidence>
<keyword evidence="2" id="KW-1185">Reference proteome</keyword>
<gene>
    <name evidence="1" type="ORF">ES288_D07G009100v1</name>
</gene>
<organism evidence="1 2">
    <name type="scientific">Gossypium darwinii</name>
    <name type="common">Darwin's cotton</name>
    <name type="synonym">Gossypium barbadense var. darwinii</name>
    <dbReference type="NCBI Taxonomy" id="34276"/>
    <lineage>
        <taxon>Eukaryota</taxon>
        <taxon>Viridiplantae</taxon>
        <taxon>Streptophyta</taxon>
        <taxon>Embryophyta</taxon>
        <taxon>Tracheophyta</taxon>
        <taxon>Spermatophyta</taxon>
        <taxon>Magnoliopsida</taxon>
        <taxon>eudicotyledons</taxon>
        <taxon>Gunneridae</taxon>
        <taxon>Pentapetalae</taxon>
        <taxon>rosids</taxon>
        <taxon>malvids</taxon>
        <taxon>Malvales</taxon>
        <taxon>Malvaceae</taxon>
        <taxon>Malvoideae</taxon>
        <taxon>Gossypium</taxon>
    </lineage>
</organism>
<evidence type="ECO:0000313" key="1">
    <source>
        <dbReference type="EMBL" id="TYG59720.1"/>
    </source>
</evidence>
<dbReference type="EMBL" id="CM017707">
    <property type="protein sequence ID" value="TYG59720.1"/>
    <property type="molecule type" value="Genomic_DNA"/>
</dbReference>
<sequence length="85" mass="10031">MRPFLIFNCFRNGYIAVLSNRKVAGNNEIKSFAPHSNLLDPKTIWLEIERDHFIPRIDLQGNGYLLRRRRGRLFCSFYFALRGKA</sequence>